<sequence>MAEPQKYLWKALLWGTQAVGLLTVLLTIAWVFIFKGGVGWRSEPKLEFNWHTISFTVGMFYLYANGIIVYKAFPHLSKRNLKWIHTGITGAVILCMFFGMLTILDSHNFRTPKKDNWYSLHDWTGIMAMGVFCFQWVFSVYVYLYPASPSTLRMSYKPLHIFLGCAAFLCAVATSLTGFFGKQKKVPNFTKMPPEGLLLNIITVLHVVFAGLVVYIIYDGNTSQMSSGNYGNASTASMSSKKSEE</sequence>
<dbReference type="InterPro" id="IPR006593">
    <property type="entry name" value="Cyt_b561/ferric_Rdtase_TM"/>
</dbReference>
<dbReference type="GO" id="GO:0016491">
    <property type="term" value="F:oxidoreductase activity"/>
    <property type="evidence" value="ECO:0007669"/>
    <property type="project" value="InterPro"/>
</dbReference>
<evidence type="ECO:0000313" key="13">
    <source>
        <dbReference type="EMBL" id="JAS32756.1"/>
    </source>
</evidence>
<reference evidence="13" key="1">
    <citation type="submission" date="2015-12" db="EMBL/GenBank/DDBJ databases">
        <title>De novo transcriptome assembly of four potential Pierce s Disease insect vectors from Arizona vineyards.</title>
        <authorList>
            <person name="Tassone E.E."/>
        </authorList>
    </citation>
    <scope>NUCLEOTIDE SEQUENCE</scope>
</reference>
<feature type="transmembrane region" description="Helical" evidence="11">
    <location>
        <begin position="53"/>
        <end position="71"/>
    </location>
</feature>
<evidence type="ECO:0000256" key="10">
    <source>
        <dbReference type="ARBA" id="ARBA00023136"/>
    </source>
</evidence>
<evidence type="ECO:0000256" key="9">
    <source>
        <dbReference type="ARBA" id="ARBA00023004"/>
    </source>
</evidence>
<keyword evidence="6" id="KW-0479">Metal-binding</keyword>
<keyword evidence="7" id="KW-0249">Electron transport</keyword>
<feature type="transmembrane region" description="Helical" evidence="11">
    <location>
        <begin position="12"/>
        <end position="33"/>
    </location>
</feature>
<evidence type="ECO:0000256" key="3">
    <source>
        <dbReference type="ARBA" id="ARBA00022448"/>
    </source>
</evidence>
<keyword evidence="8 11" id="KW-1133">Transmembrane helix</keyword>
<evidence type="ECO:0000259" key="12">
    <source>
        <dbReference type="PROSITE" id="PS50939"/>
    </source>
</evidence>
<organism evidence="13">
    <name type="scientific">Clastoptera arizonana</name>
    <name type="common">Arizona spittle bug</name>
    <dbReference type="NCBI Taxonomy" id="38151"/>
    <lineage>
        <taxon>Eukaryota</taxon>
        <taxon>Metazoa</taxon>
        <taxon>Ecdysozoa</taxon>
        <taxon>Arthropoda</taxon>
        <taxon>Hexapoda</taxon>
        <taxon>Insecta</taxon>
        <taxon>Pterygota</taxon>
        <taxon>Neoptera</taxon>
        <taxon>Paraneoptera</taxon>
        <taxon>Hemiptera</taxon>
        <taxon>Auchenorrhyncha</taxon>
        <taxon>Cercopoidea</taxon>
        <taxon>Clastopteridae</taxon>
        <taxon>Clastoptera</taxon>
    </lineage>
</organism>
<keyword evidence="3" id="KW-0813">Transport</keyword>
<dbReference type="InterPro" id="IPR043205">
    <property type="entry name" value="CYB561/CYBRD1-like"/>
</dbReference>
<evidence type="ECO:0000256" key="7">
    <source>
        <dbReference type="ARBA" id="ARBA00022982"/>
    </source>
</evidence>
<dbReference type="EMBL" id="GEDC01004542">
    <property type="protein sequence ID" value="JAS32756.1"/>
    <property type="molecule type" value="Transcribed_RNA"/>
</dbReference>
<dbReference type="Gene3D" id="1.20.120.1770">
    <property type="match status" value="1"/>
</dbReference>
<dbReference type="PROSITE" id="PS50939">
    <property type="entry name" value="CYTOCHROME_B561"/>
    <property type="match status" value="1"/>
</dbReference>
<evidence type="ECO:0000256" key="4">
    <source>
        <dbReference type="ARBA" id="ARBA00022617"/>
    </source>
</evidence>
<accession>A0A1B6E489</accession>
<proteinExistence type="predicted"/>
<comment type="subcellular location">
    <subcellularLocation>
        <location evidence="2">Membrane</location>
        <topology evidence="2">Multi-pass membrane protein</topology>
    </subcellularLocation>
</comment>
<feature type="domain" description="Cytochrome b561" evidence="12">
    <location>
        <begin position="15"/>
        <end position="218"/>
    </location>
</feature>
<evidence type="ECO:0000256" key="1">
    <source>
        <dbReference type="ARBA" id="ARBA00001970"/>
    </source>
</evidence>
<keyword evidence="4" id="KW-0349">Heme</keyword>
<comment type="cofactor">
    <cofactor evidence="1">
        <name>heme b</name>
        <dbReference type="ChEBI" id="CHEBI:60344"/>
    </cofactor>
</comment>
<evidence type="ECO:0000256" key="6">
    <source>
        <dbReference type="ARBA" id="ARBA00022723"/>
    </source>
</evidence>
<dbReference type="GO" id="GO:0016020">
    <property type="term" value="C:membrane"/>
    <property type="evidence" value="ECO:0007669"/>
    <property type="project" value="UniProtKB-SubCell"/>
</dbReference>
<dbReference type="PANTHER" id="PTHR10106:SF0">
    <property type="entry name" value="LD36721P"/>
    <property type="match status" value="1"/>
</dbReference>
<dbReference type="FunFam" id="1.20.120.1770:FF:000001">
    <property type="entry name" value="Cytochrome b reductase 1"/>
    <property type="match status" value="1"/>
</dbReference>
<dbReference type="AlphaFoldDB" id="A0A1B6E489"/>
<feature type="transmembrane region" description="Helical" evidence="11">
    <location>
        <begin position="197"/>
        <end position="218"/>
    </location>
</feature>
<keyword evidence="5 11" id="KW-0812">Transmembrane</keyword>
<gene>
    <name evidence="13" type="ORF">g.15943</name>
</gene>
<dbReference type="SMART" id="SM00665">
    <property type="entry name" value="B561"/>
    <property type="match status" value="1"/>
</dbReference>
<dbReference type="PANTHER" id="PTHR10106">
    <property type="entry name" value="CYTOCHROME B561-RELATED"/>
    <property type="match status" value="1"/>
</dbReference>
<keyword evidence="10 11" id="KW-0472">Membrane</keyword>
<evidence type="ECO:0000256" key="5">
    <source>
        <dbReference type="ARBA" id="ARBA00022692"/>
    </source>
</evidence>
<feature type="transmembrane region" description="Helical" evidence="11">
    <location>
        <begin position="83"/>
        <end position="103"/>
    </location>
</feature>
<keyword evidence="9" id="KW-0408">Iron</keyword>
<feature type="transmembrane region" description="Helical" evidence="11">
    <location>
        <begin position="158"/>
        <end position="177"/>
    </location>
</feature>
<evidence type="ECO:0000256" key="2">
    <source>
        <dbReference type="ARBA" id="ARBA00004141"/>
    </source>
</evidence>
<evidence type="ECO:0000256" key="11">
    <source>
        <dbReference type="SAM" id="Phobius"/>
    </source>
</evidence>
<evidence type="ECO:0000256" key="8">
    <source>
        <dbReference type="ARBA" id="ARBA00022989"/>
    </source>
</evidence>
<protein>
    <recommendedName>
        <fullName evidence="12">Cytochrome b561 domain-containing protein</fullName>
    </recommendedName>
</protein>
<dbReference type="GO" id="GO:0046872">
    <property type="term" value="F:metal ion binding"/>
    <property type="evidence" value="ECO:0007669"/>
    <property type="project" value="UniProtKB-KW"/>
</dbReference>
<dbReference type="Pfam" id="PF03188">
    <property type="entry name" value="Cytochrom_B561"/>
    <property type="match status" value="1"/>
</dbReference>
<name>A0A1B6E489_9HEMI</name>
<feature type="transmembrane region" description="Helical" evidence="11">
    <location>
        <begin position="123"/>
        <end position="146"/>
    </location>
</feature>